<dbReference type="Pfam" id="PF01116">
    <property type="entry name" value="F_bP_aldolase"/>
    <property type="match status" value="1"/>
</dbReference>
<dbReference type="GO" id="GO:0005975">
    <property type="term" value="P:carbohydrate metabolic process"/>
    <property type="evidence" value="ECO:0007669"/>
    <property type="project" value="InterPro"/>
</dbReference>
<dbReference type="PROSITE" id="PS00602">
    <property type="entry name" value="ALDOLASE_CLASS_II_1"/>
    <property type="match status" value="1"/>
</dbReference>
<feature type="binding site" evidence="2">
    <location>
        <begin position="230"/>
        <end position="233"/>
    </location>
    <ligand>
        <name>dihydroxyacetone phosphate</name>
        <dbReference type="ChEBI" id="CHEBI:57642"/>
    </ligand>
</feature>
<reference evidence="4 5" key="1">
    <citation type="submission" date="2015-09" db="EMBL/GenBank/DDBJ databases">
        <authorList>
            <consortium name="Pathogen Informatics"/>
        </authorList>
    </citation>
    <scope>NUCLEOTIDE SEQUENCE [LARGE SCALE GENOMIC DNA]</scope>
    <source>
        <strain evidence="4 5">2789STDY5834876</strain>
    </source>
</reference>
<dbReference type="EMBL" id="CYZU01000002">
    <property type="protein sequence ID" value="CUN72425.1"/>
    <property type="molecule type" value="Genomic_DNA"/>
</dbReference>
<dbReference type="Gene3D" id="3.20.20.70">
    <property type="entry name" value="Aldolase class I"/>
    <property type="match status" value="1"/>
</dbReference>
<feature type="binding site" evidence="3">
    <location>
        <position position="134"/>
    </location>
    <ligand>
        <name>Zn(2+)</name>
        <dbReference type="ChEBI" id="CHEBI:29105"/>
        <label>2</label>
    </ligand>
</feature>
<dbReference type="CDD" id="cd00947">
    <property type="entry name" value="TBP_aldolase_IIB"/>
    <property type="match status" value="1"/>
</dbReference>
<protein>
    <submittedName>
        <fullName evidence="4">Fructose-bisphosphate aldolase</fullName>
        <ecNumber evidence="4">4.1.2.13</ecNumber>
    </submittedName>
</protein>
<dbReference type="EC" id="4.1.2.13" evidence="4"/>
<dbReference type="PANTHER" id="PTHR30304:SF0">
    <property type="entry name" value="D-TAGATOSE-1,6-BISPHOSPHATE ALDOLASE SUBUNIT GATY-RELATED"/>
    <property type="match status" value="1"/>
</dbReference>
<sequence>MSLVTLKEILKDTREKKYAVPAFNFNGYEDAQGMMNSALRVRSPIILMASMGAARYIGLKQTVGMIKGMAESVDIPVCLHLDHATDAAFLKEAVVAGFTSVMIDASKKDFEENIEITRDVAAYAKKFGCSVEAELGRIGGREEEIVVDDASSALTDPERVPEFVEKTGVDALAVAIGTAHGFYKSTPKLDFERLRRIAELTSCPLVLHGGTGVSESDFQTCVSLGMSKINVGTEFKAAYTNAIRDAVAVNETAEVDPRNYMKYVKTKCEEIAEGKMRLFHSAGMA</sequence>
<feature type="binding site" evidence="3">
    <location>
        <position position="104"/>
    </location>
    <ligand>
        <name>Zn(2+)</name>
        <dbReference type="ChEBI" id="CHEBI:29105"/>
        <label>2</label>
    </ligand>
</feature>
<feature type="binding site" evidence="2">
    <location>
        <position position="181"/>
    </location>
    <ligand>
        <name>dihydroxyacetone phosphate</name>
        <dbReference type="ChEBI" id="CHEBI:57642"/>
    </ligand>
</feature>
<evidence type="ECO:0000256" key="2">
    <source>
        <dbReference type="PIRSR" id="PIRSR001359-2"/>
    </source>
</evidence>
<name>A0A173ZB67_9FIRM</name>
<keyword evidence="3" id="KW-0479">Metal-binding</keyword>
<evidence type="ECO:0000256" key="3">
    <source>
        <dbReference type="PIRSR" id="PIRSR001359-3"/>
    </source>
</evidence>
<feature type="binding site" evidence="3">
    <location>
        <position position="208"/>
    </location>
    <ligand>
        <name>Zn(2+)</name>
        <dbReference type="ChEBI" id="CHEBI:29105"/>
        <label>1</label>
        <note>catalytic</note>
    </ligand>
</feature>
<dbReference type="Proteomes" id="UP000095544">
    <property type="component" value="Unassembled WGS sequence"/>
</dbReference>
<evidence type="ECO:0000256" key="1">
    <source>
        <dbReference type="PIRSR" id="PIRSR001359-1"/>
    </source>
</evidence>
<keyword evidence="3" id="KW-0862">Zinc</keyword>
<feature type="active site" description="Proton donor" evidence="1">
    <location>
        <position position="82"/>
    </location>
</feature>
<proteinExistence type="predicted"/>
<evidence type="ECO:0000313" key="4">
    <source>
        <dbReference type="EMBL" id="CUN72425.1"/>
    </source>
</evidence>
<keyword evidence="4" id="KW-0456">Lyase</keyword>
<dbReference type="NCBIfam" id="TIGR00167">
    <property type="entry name" value="cbbA"/>
    <property type="match status" value="1"/>
</dbReference>
<dbReference type="InterPro" id="IPR050246">
    <property type="entry name" value="Class_II_FBP_aldolase"/>
</dbReference>
<dbReference type="GO" id="GO:0008270">
    <property type="term" value="F:zinc ion binding"/>
    <property type="evidence" value="ECO:0007669"/>
    <property type="project" value="InterPro"/>
</dbReference>
<comment type="cofactor">
    <cofactor evidence="3">
        <name>Zn(2+)</name>
        <dbReference type="ChEBI" id="CHEBI:29105"/>
    </cofactor>
    <text evidence="3">Binds 2 Zn(2+) ions per subunit. One is catalytic and the other provides a structural contribution.</text>
</comment>
<feature type="binding site" evidence="2">
    <location>
        <begin position="209"/>
        <end position="211"/>
    </location>
    <ligand>
        <name>dihydroxyacetone phosphate</name>
        <dbReference type="ChEBI" id="CHEBI:57642"/>
    </ligand>
</feature>
<dbReference type="PIRSF" id="PIRSF001359">
    <property type="entry name" value="F_bP_aldolase_II"/>
    <property type="match status" value="1"/>
</dbReference>
<dbReference type="PANTHER" id="PTHR30304">
    <property type="entry name" value="D-TAGATOSE-1,6-BISPHOSPHATE ALDOLASE"/>
    <property type="match status" value="1"/>
</dbReference>
<feature type="binding site" evidence="3">
    <location>
        <position position="83"/>
    </location>
    <ligand>
        <name>Zn(2+)</name>
        <dbReference type="ChEBI" id="CHEBI:29105"/>
        <label>1</label>
        <note>catalytic</note>
    </ligand>
</feature>
<dbReference type="AlphaFoldDB" id="A0A173ZB67"/>
<evidence type="ECO:0000313" key="5">
    <source>
        <dbReference type="Proteomes" id="UP000095544"/>
    </source>
</evidence>
<dbReference type="STRING" id="39482.ERS852491_00349"/>
<dbReference type="RefSeq" id="WP_055150354.1">
    <property type="nucleotide sequence ID" value="NZ_CYZU01000002.1"/>
</dbReference>
<feature type="binding site" evidence="3">
    <location>
        <position position="180"/>
    </location>
    <ligand>
        <name>Zn(2+)</name>
        <dbReference type="ChEBI" id="CHEBI:29105"/>
        <label>1</label>
        <note>catalytic</note>
    </ligand>
</feature>
<accession>A0A173ZB67</accession>
<dbReference type="InterPro" id="IPR013785">
    <property type="entry name" value="Aldolase_TIM"/>
</dbReference>
<dbReference type="PROSITE" id="PS00806">
    <property type="entry name" value="ALDOLASE_CLASS_II_2"/>
    <property type="match status" value="1"/>
</dbReference>
<dbReference type="GO" id="GO:0004332">
    <property type="term" value="F:fructose-bisphosphate aldolase activity"/>
    <property type="evidence" value="ECO:0007669"/>
    <property type="project" value="UniProtKB-EC"/>
</dbReference>
<dbReference type="OrthoDB" id="9803995at2"/>
<organism evidence="4 5">
    <name type="scientific">Faecalicatena contorta</name>
    <dbReference type="NCBI Taxonomy" id="39482"/>
    <lineage>
        <taxon>Bacteria</taxon>
        <taxon>Bacillati</taxon>
        <taxon>Bacillota</taxon>
        <taxon>Clostridia</taxon>
        <taxon>Lachnospirales</taxon>
        <taxon>Lachnospiraceae</taxon>
        <taxon>Faecalicatena</taxon>
    </lineage>
</organism>
<dbReference type="InterPro" id="IPR000771">
    <property type="entry name" value="FBA_II"/>
</dbReference>
<dbReference type="SUPFAM" id="SSF51569">
    <property type="entry name" value="Aldolase"/>
    <property type="match status" value="1"/>
</dbReference>
<gene>
    <name evidence="4" type="primary">fba_1</name>
    <name evidence="4" type="ORF">ERS852491_00349</name>
</gene>